<dbReference type="SUPFAM" id="SSF55729">
    <property type="entry name" value="Acyl-CoA N-acyltransferases (Nat)"/>
    <property type="match status" value="1"/>
</dbReference>
<gene>
    <name evidence="2" type="ORF">SAMN05444141_104114</name>
</gene>
<sequence length="227" mass="25577">MVVARLVLYQAAAKLISEFEKNGFEILQGDSFADAAKALPKVKGGLTPHFAHSLNGQSKENAAWIGLRLPGEKKFCGFAAIRLEPLQGMVLSDFWASYWRLRYDDVNGNPVQMTDAQPEIAKRISGQVGYLGDLWIRPDLRKLGYARRLMELAQLLAFDLWRLDWIYCWMRPADFLNGNGARWGWMVGQPDGIRFEVPARDFPEGLALCANPSYALTQLIEDIARDA</sequence>
<dbReference type="RefSeq" id="WP_054783362.1">
    <property type="nucleotide sequence ID" value="NZ_FPBD01000004.1"/>
</dbReference>
<organism evidence="2 3">
    <name type="scientific">Pseudovibrio denitrificans</name>
    <dbReference type="NCBI Taxonomy" id="258256"/>
    <lineage>
        <taxon>Bacteria</taxon>
        <taxon>Pseudomonadati</taxon>
        <taxon>Pseudomonadota</taxon>
        <taxon>Alphaproteobacteria</taxon>
        <taxon>Hyphomicrobiales</taxon>
        <taxon>Stappiaceae</taxon>
        <taxon>Pseudovibrio</taxon>
    </lineage>
</organism>
<evidence type="ECO:0000259" key="1">
    <source>
        <dbReference type="Pfam" id="PF00583"/>
    </source>
</evidence>
<keyword evidence="3" id="KW-1185">Reference proteome</keyword>
<feature type="domain" description="N-acetyltransferase" evidence="1">
    <location>
        <begin position="121"/>
        <end position="159"/>
    </location>
</feature>
<keyword evidence="2" id="KW-0808">Transferase</keyword>
<dbReference type="GO" id="GO:0016747">
    <property type="term" value="F:acyltransferase activity, transferring groups other than amino-acyl groups"/>
    <property type="evidence" value="ECO:0007669"/>
    <property type="project" value="InterPro"/>
</dbReference>
<evidence type="ECO:0000313" key="2">
    <source>
        <dbReference type="EMBL" id="SFT88446.1"/>
    </source>
</evidence>
<dbReference type="AlphaFoldDB" id="A0A1I7BMR6"/>
<dbReference type="Proteomes" id="UP000183371">
    <property type="component" value="Unassembled WGS sequence"/>
</dbReference>
<name>A0A1I7BMR6_9HYPH</name>
<accession>A0A1I7BMR6</accession>
<reference evidence="3" key="1">
    <citation type="submission" date="2016-10" db="EMBL/GenBank/DDBJ databases">
        <authorList>
            <person name="Varghese N."/>
            <person name="Submissions S."/>
        </authorList>
    </citation>
    <scope>NUCLEOTIDE SEQUENCE [LARGE SCALE GENOMIC DNA]</scope>
    <source>
        <strain evidence="3">DSM 17465</strain>
    </source>
</reference>
<dbReference type="InterPro" id="IPR000182">
    <property type="entry name" value="GNAT_dom"/>
</dbReference>
<dbReference type="CDD" id="cd04301">
    <property type="entry name" value="NAT_SF"/>
    <property type="match status" value="1"/>
</dbReference>
<dbReference type="Pfam" id="PF00583">
    <property type="entry name" value="Acetyltransf_1"/>
    <property type="match status" value="1"/>
</dbReference>
<evidence type="ECO:0000313" key="3">
    <source>
        <dbReference type="Proteomes" id="UP000183371"/>
    </source>
</evidence>
<dbReference type="EMBL" id="FPBD01000004">
    <property type="protein sequence ID" value="SFT88446.1"/>
    <property type="molecule type" value="Genomic_DNA"/>
</dbReference>
<proteinExistence type="predicted"/>
<protein>
    <submittedName>
        <fullName evidence="2">Acetyltransferase (GNAT) family protein</fullName>
    </submittedName>
</protein>
<dbReference type="InterPro" id="IPR016181">
    <property type="entry name" value="Acyl_CoA_acyltransferase"/>
</dbReference>
<dbReference type="Gene3D" id="3.40.630.30">
    <property type="match status" value="1"/>
</dbReference>